<gene>
    <name evidence="8" type="ORF">KABA2_03S03410</name>
</gene>
<evidence type="ECO:0000259" key="7">
    <source>
        <dbReference type="PROSITE" id="PS50217"/>
    </source>
</evidence>
<dbReference type="AlphaFoldDB" id="A0A8H2ZIY0"/>
<dbReference type="InterPro" id="IPR050936">
    <property type="entry name" value="AP-1-like"/>
</dbReference>
<dbReference type="CDD" id="cd14688">
    <property type="entry name" value="bZIP_YAP"/>
    <property type="match status" value="1"/>
</dbReference>
<dbReference type="InterPro" id="IPR046347">
    <property type="entry name" value="bZIP_sf"/>
</dbReference>
<feature type="domain" description="BZIP" evidence="7">
    <location>
        <begin position="36"/>
        <end position="99"/>
    </location>
</feature>
<dbReference type="InterPro" id="IPR013910">
    <property type="entry name" value="TF_PAP1"/>
</dbReference>
<comment type="caution">
    <text evidence="8">The sequence shown here is derived from an EMBL/GenBank/DDBJ whole genome shotgun (WGS) entry which is preliminary data.</text>
</comment>
<evidence type="ECO:0000256" key="4">
    <source>
        <dbReference type="ARBA" id="ARBA00023163"/>
    </source>
</evidence>
<dbReference type="PROSITE" id="PS50217">
    <property type="entry name" value="BZIP"/>
    <property type="match status" value="1"/>
</dbReference>
<dbReference type="PANTHER" id="PTHR40621:SF6">
    <property type="entry name" value="AP-1-LIKE TRANSCRIPTION FACTOR YAP1-RELATED"/>
    <property type="match status" value="1"/>
</dbReference>
<protein>
    <submittedName>
        <fullName evidence="8">Similar to Saccharomyces cerevisiae YDR423C CAD1 AP-1-like basic leucine zipper (BZIP) transcriptional activator involved in stress responsesiron metabolism, and pleiotropic drug resistance</fullName>
    </submittedName>
</protein>
<keyword evidence="4" id="KW-0804">Transcription</keyword>
<dbReference type="PROSITE" id="PS00036">
    <property type="entry name" value="BZIP_BASIC"/>
    <property type="match status" value="1"/>
</dbReference>
<dbReference type="InterPro" id="IPR023167">
    <property type="entry name" value="Yap1_redox_dom_sf"/>
</dbReference>
<sequence>MAATTKNMNTDTISNDASVQKPKRKVGRPGRKKIDTEAKNRRTAQNRAAQRAFRERKEQKLKSLESKISNLEKINEHSEYESELLKNHLNDLINEITKFRPKSQKDLQVLDLLTRNNIVKEELRIQNIQEDENIANLDNPKGIQSTDASTTTLSSPHGVQQTEVLPVNLKRDEPIGIKPEPIYTPDTSNSPMSINSNNGNNNQGITEQSLFAAAAAEDIAAAMGNNNYMNTTGVSNNNNISGACSGGCNSNSNSNNSNSNSNSNSCNGGSSSGSSSAGSNMDIIDDLFNAAYSFDTSYQFGNNNNDISLSASTKSHSDINSEYNMTNRFPDISNNTNIFSMYGNIGNNNAATTATTATPIDNNKSSAFGQTIPQFTLNNLSNTWNNNFTASVSDRIPSTQSSVVDGNDLAAIQYAFDVPPQMKTTVSDANNNNNNNNNKTSTSTNDGNGPQFMSFLNTSLAFPDMEDNVLFREHIPDNASCSEPTPDCACHHNEDENEHEHEHPVFNNGKPIKCELLTRHIINDESIHSILRDKNFMATGDSTVASACAADCDGKSCNKVVLPYDNAGNTMKCADLWRHITTLPKYSAVDIDNLCDELMTKINYSDEGITIKSRDFDTALRKQILS</sequence>
<feature type="region of interest" description="Disordered" evidence="6">
    <location>
        <begin position="175"/>
        <end position="202"/>
    </location>
</feature>
<feature type="compositionally biased region" description="Polar residues" evidence="6">
    <location>
        <begin position="1"/>
        <end position="18"/>
    </location>
</feature>
<evidence type="ECO:0000313" key="8">
    <source>
        <dbReference type="EMBL" id="CAB4253702.1"/>
    </source>
</evidence>
<dbReference type="EMBL" id="CAEFZW010000003">
    <property type="protein sequence ID" value="CAB4253702.1"/>
    <property type="molecule type" value="Genomic_DNA"/>
</dbReference>
<feature type="region of interest" description="Disordered" evidence="6">
    <location>
        <begin position="1"/>
        <end position="58"/>
    </location>
</feature>
<feature type="region of interest" description="Disordered" evidence="6">
    <location>
        <begin position="423"/>
        <end position="449"/>
    </location>
</feature>
<dbReference type="GO" id="GO:0033554">
    <property type="term" value="P:cellular response to stress"/>
    <property type="evidence" value="ECO:0007669"/>
    <property type="project" value="UniProtKB-ARBA"/>
</dbReference>
<dbReference type="SUPFAM" id="SSF111430">
    <property type="entry name" value="YAP1 redox domain"/>
    <property type="match status" value="1"/>
</dbReference>
<feature type="compositionally biased region" description="Low complexity" evidence="6">
    <location>
        <begin position="188"/>
        <end position="202"/>
    </location>
</feature>
<dbReference type="GeneID" id="64856671"/>
<evidence type="ECO:0000256" key="3">
    <source>
        <dbReference type="ARBA" id="ARBA00023015"/>
    </source>
</evidence>
<keyword evidence="3" id="KW-0805">Transcription regulation</keyword>
<dbReference type="Pfam" id="PF08601">
    <property type="entry name" value="PAP1"/>
    <property type="match status" value="1"/>
</dbReference>
<organism evidence="8 9">
    <name type="scientific">Maudiozyma barnettii</name>
    <dbReference type="NCBI Taxonomy" id="61262"/>
    <lineage>
        <taxon>Eukaryota</taxon>
        <taxon>Fungi</taxon>
        <taxon>Dikarya</taxon>
        <taxon>Ascomycota</taxon>
        <taxon>Saccharomycotina</taxon>
        <taxon>Saccharomycetes</taxon>
        <taxon>Saccharomycetales</taxon>
        <taxon>Saccharomycetaceae</taxon>
        <taxon>Maudiozyma</taxon>
    </lineage>
</organism>
<dbReference type="GO" id="GO:0001228">
    <property type="term" value="F:DNA-binding transcription activator activity, RNA polymerase II-specific"/>
    <property type="evidence" value="ECO:0007669"/>
    <property type="project" value="TreeGrafter"/>
</dbReference>
<dbReference type="SMART" id="SM00338">
    <property type="entry name" value="BRLZ"/>
    <property type="match status" value="1"/>
</dbReference>
<dbReference type="PANTHER" id="PTHR40621">
    <property type="entry name" value="TRANSCRIPTION FACTOR KAPC-RELATED"/>
    <property type="match status" value="1"/>
</dbReference>
<dbReference type="InterPro" id="IPR004827">
    <property type="entry name" value="bZIP"/>
</dbReference>
<keyword evidence="9" id="KW-1185">Reference proteome</keyword>
<accession>A0A8H2ZIY0</accession>
<dbReference type="Pfam" id="PF00170">
    <property type="entry name" value="bZIP_1"/>
    <property type="match status" value="1"/>
</dbReference>
<evidence type="ECO:0000256" key="1">
    <source>
        <dbReference type="ARBA" id="ARBA00004123"/>
    </source>
</evidence>
<keyword evidence="5" id="KW-0539">Nucleus</keyword>
<dbReference type="Gene3D" id="1.10.238.100">
    <property type="entry name" value="YAP1 redox domain. Chain B"/>
    <property type="match status" value="1"/>
</dbReference>
<dbReference type="SUPFAM" id="SSF57959">
    <property type="entry name" value="Leucine zipper domain"/>
    <property type="match status" value="1"/>
</dbReference>
<dbReference type="RefSeq" id="XP_041405547.1">
    <property type="nucleotide sequence ID" value="XM_041549613.1"/>
</dbReference>
<evidence type="ECO:0000256" key="5">
    <source>
        <dbReference type="ARBA" id="ARBA00023242"/>
    </source>
</evidence>
<feature type="compositionally biased region" description="Basic residues" evidence="6">
    <location>
        <begin position="21"/>
        <end position="31"/>
    </location>
</feature>
<evidence type="ECO:0000256" key="2">
    <source>
        <dbReference type="ARBA" id="ARBA00004496"/>
    </source>
</evidence>
<dbReference type="GO" id="GO:0005737">
    <property type="term" value="C:cytoplasm"/>
    <property type="evidence" value="ECO:0007669"/>
    <property type="project" value="UniProtKB-SubCell"/>
</dbReference>
<feature type="region of interest" description="Disordered" evidence="6">
    <location>
        <begin position="251"/>
        <end position="277"/>
    </location>
</feature>
<evidence type="ECO:0000313" key="9">
    <source>
        <dbReference type="Proteomes" id="UP000644660"/>
    </source>
</evidence>
<dbReference type="Gene3D" id="1.20.5.170">
    <property type="match status" value="1"/>
</dbReference>
<evidence type="ECO:0000256" key="6">
    <source>
        <dbReference type="SAM" id="MobiDB-lite"/>
    </source>
</evidence>
<comment type="subcellular location">
    <subcellularLocation>
        <location evidence="2">Cytoplasm</location>
    </subcellularLocation>
    <subcellularLocation>
        <location evidence="1">Nucleus</location>
    </subcellularLocation>
</comment>
<reference evidence="8 9" key="1">
    <citation type="submission" date="2020-05" db="EMBL/GenBank/DDBJ databases">
        <authorList>
            <person name="Casaregola S."/>
            <person name="Devillers H."/>
            <person name="Grondin C."/>
        </authorList>
    </citation>
    <scope>NUCLEOTIDE SEQUENCE [LARGE SCALE GENOMIC DNA]</scope>
    <source>
        <strain evidence="8 9">CLIB 1767</strain>
    </source>
</reference>
<dbReference type="GO" id="GO:0000976">
    <property type="term" value="F:transcription cis-regulatory region binding"/>
    <property type="evidence" value="ECO:0007669"/>
    <property type="project" value="InterPro"/>
</dbReference>
<name>A0A8H2ZIY0_9SACH</name>
<feature type="compositionally biased region" description="Polar residues" evidence="6">
    <location>
        <begin position="439"/>
        <end position="448"/>
    </location>
</feature>
<proteinExistence type="predicted"/>
<dbReference type="Proteomes" id="UP000644660">
    <property type="component" value="Unassembled WGS sequence"/>
</dbReference>
<dbReference type="GO" id="GO:0090575">
    <property type="term" value="C:RNA polymerase II transcription regulator complex"/>
    <property type="evidence" value="ECO:0007669"/>
    <property type="project" value="TreeGrafter"/>
</dbReference>